<keyword evidence="15" id="KW-1185">Reference proteome</keyword>
<dbReference type="EMBL" id="CP136864">
    <property type="protein sequence ID" value="WOJ92775.1"/>
    <property type="molecule type" value="Genomic_DNA"/>
</dbReference>
<keyword evidence="3" id="KW-0813">Transport</keyword>
<comment type="subcellular location">
    <subcellularLocation>
        <location evidence="1">Cell outer membrane</location>
        <topology evidence="1">Multi-pass membrane protein</topology>
    </subcellularLocation>
</comment>
<accession>A0ABZ0I2L4</accession>
<dbReference type="RefSeq" id="WP_407347382.1">
    <property type="nucleotide sequence ID" value="NZ_CP136864.1"/>
</dbReference>
<dbReference type="PANTHER" id="PTHR30069:SF29">
    <property type="entry name" value="HEMOGLOBIN AND HEMOGLOBIN-HAPTOGLOBIN-BINDING PROTEIN 1-RELATED"/>
    <property type="match status" value="1"/>
</dbReference>
<evidence type="ECO:0000256" key="4">
    <source>
        <dbReference type="ARBA" id="ARBA00022452"/>
    </source>
</evidence>
<keyword evidence="7 11" id="KW-0798">TonB box</keyword>
<proteinExistence type="inferred from homology"/>
<organism evidence="14 15">
    <name type="scientific">Congregibacter variabilis</name>
    <dbReference type="NCBI Taxonomy" id="3081200"/>
    <lineage>
        <taxon>Bacteria</taxon>
        <taxon>Pseudomonadati</taxon>
        <taxon>Pseudomonadota</taxon>
        <taxon>Gammaproteobacteria</taxon>
        <taxon>Cellvibrionales</taxon>
        <taxon>Halieaceae</taxon>
        <taxon>Congregibacter</taxon>
    </lineage>
</organism>
<dbReference type="Gene3D" id="2.40.170.20">
    <property type="entry name" value="TonB-dependent receptor, beta-barrel domain"/>
    <property type="match status" value="1"/>
</dbReference>
<keyword evidence="9 14" id="KW-0675">Receptor</keyword>
<feature type="domain" description="TonB-dependent receptor-like beta-barrel" evidence="12">
    <location>
        <begin position="200"/>
        <end position="532"/>
    </location>
</feature>
<keyword evidence="10" id="KW-0998">Cell outer membrane</keyword>
<evidence type="ECO:0000256" key="6">
    <source>
        <dbReference type="ARBA" id="ARBA00022729"/>
    </source>
</evidence>
<evidence type="ECO:0000259" key="13">
    <source>
        <dbReference type="Pfam" id="PF07715"/>
    </source>
</evidence>
<sequence>MPSAVLGQSEQSCIDGACTLSYPAEFFTRYAPVTALDMVNNLPGFALDDGDNDTRGFGGAAGNIVVNGARVSAKSDTPSDILGRIPATDVERIDVIRGQVAGFDLRGQNVIANIIRSGNSASGAWSTGARTYQPDENLYPFGELSYSTDVGASQVTVGLQGRQFQSLVARRERVLGPDTLPLEQRFELSDEDGEDYSATVNASTLRGGTRYSINLGKSYFISEGGETSRRYPTDAQSPFVLFQGDSDRFIRDEFGFDVEQALFDGWRGKVIALYRDEDITRMGSLVRGPIDEPGITEVVTRAKSFGEELIGRVELDYTGMLGHAVEINFEASNNSLESDFGFSALENGGLVPQPVPGANTTVEEERYDLLVSDSFQLGVLSIDASLSAESSTITQVGGFSEDRSFFFWKPSLNLSYSPDSKSQWRFRALREVGQLDFEDFVSGADLGDGELALGNPNLSPETTMTLDMSYEIRGEDFGIGTVTLFHDWIDDVNDLLPLSGVLEVPGNIGSATRAGISGELTLPLDGIGLSNGRMDAAAEWQTSRVDDPLTGAIRALSEERQWTARMSIRQDLQAQRLAWGVTMFARDVFPLYGLDEVDIQGQRADMDIFIETRAIAGLRIRLSVEDVFRDGESRDRRVFSGDRSVSPVAFREVREQSQARIISLQVSGDF</sequence>
<dbReference type="Gene3D" id="2.170.130.10">
    <property type="entry name" value="TonB-dependent receptor, plug domain"/>
    <property type="match status" value="1"/>
</dbReference>
<keyword evidence="8 11" id="KW-0472">Membrane</keyword>
<comment type="similarity">
    <text evidence="2">Belongs to the TonB-dependent receptor family. Hemoglobin/haptoglobin binding protein subfamily.</text>
</comment>
<protein>
    <submittedName>
        <fullName evidence="14">TonB-dependent receptor</fullName>
    </submittedName>
</protein>
<evidence type="ECO:0000256" key="7">
    <source>
        <dbReference type="ARBA" id="ARBA00023077"/>
    </source>
</evidence>
<evidence type="ECO:0000313" key="14">
    <source>
        <dbReference type="EMBL" id="WOJ92775.1"/>
    </source>
</evidence>
<reference evidence="14 15" key="1">
    <citation type="submission" date="2023-10" db="EMBL/GenBank/DDBJ databases">
        <title>Two novel species belonging to the OM43/NOR5 clade.</title>
        <authorList>
            <person name="Park M."/>
        </authorList>
    </citation>
    <scope>NUCLEOTIDE SEQUENCE [LARGE SCALE GENOMIC DNA]</scope>
    <source>
        <strain evidence="14 15">IMCC43200</strain>
    </source>
</reference>
<gene>
    <name evidence="14" type="ORF">R0135_13400</name>
</gene>
<dbReference type="InterPro" id="IPR012910">
    <property type="entry name" value="Plug_dom"/>
</dbReference>
<dbReference type="InterPro" id="IPR000531">
    <property type="entry name" value="Beta-barrel_TonB"/>
</dbReference>
<dbReference type="InterPro" id="IPR039426">
    <property type="entry name" value="TonB-dep_rcpt-like"/>
</dbReference>
<name>A0ABZ0I2L4_9GAMM</name>
<evidence type="ECO:0000256" key="9">
    <source>
        <dbReference type="ARBA" id="ARBA00023170"/>
    </source>
</evidence>
<evidence type="ECO:0000256" key="10">
    <source>
        <dbReference type="ARBA" id="ARBA00023237"/>
    </source>
</evidence>
<dbReference type="Pfam" id="PF07715">
    <property type="entry name" value="Plug"/>
    <property type="match status" value="1"/>
</dbReference>
<evidence type="ECO:0000256" key="2">
    <source>
        <dbReference type="ARBA" id="ARBA00008143"/>
    </source>
</evidence>
<dbReference type="InterPro" id="IPR036942">
    <property type="entry name" value="Beta-barrel_TonB_sf"/>
</dbReference>
<evidence type="ECO:0000313" key="15">
    <source>
        <dbReference type="Proteomes" id="UP001626537"/>
    </source>
</evidence>
<evidence type="ECO:0000256" key="5">
    <source>
        <dbReference type="ARBA" id="ARBA00022692"/>
    </source>
</evidence>
<keyword evidence="4" id="KW-1134">Transmembrane beta strand</keyword>
<evidence type="ECO:0000259" key="12">
    <source>
        <dbReference type="Pfam" id="PF00593"/>
    </source>
</evidence>
<dbReference type="Proteomes" id="UP001626537">
    <property type="component" value="Chromosome"/>
</dbReference>
<dbReference type="SUPFAM" id="SSF56935">
    <property type="entry name" value="Porins"/>
    <property type="match status" value="1"/>
</dbReference>
<keyword evidence="6" id="KW-0732">Signal</keyword>
<evidence type="ECO:0000256" key="11">
    <source>
        <dbReference type="RuleBase" id="RU003357"/>
    </source>
</evidence>
<dbReference type="Pfam" id="PF00593">
    <property type="entry name" value="TonB_dep_Rec_b-barrel"/>
    <property type="match status" value="1"/>
</dbReference>
<dbReference type="PANTHER" id="PTHR30069">
    <property type="entry name" value="TONB-DEPENDENT OUTER MEMBRANE RECEPTOR"/>
    <property type="match status" value="1"/>
</dbReference>
<evidence type="ECO:0000256" key="1">
    <source>
        <dbReference type="ARBA" id="ARBA00004571"/>
    </source>
</evidence>
<evidence type="ECO:0000256" key="8">
    <source>
        <dbReference type="ARBA" id="ARBA00023136"/>
    </source>
</evidence>
<feature type="domain" description="TonB-dependent receptor plug" evidence="13">
    <location>
        <begin position="23"/>
        <end position="99"/>
    </location>
</feature>
<dbReference type="InterPro" id="IPR037066">
    <property type="entry name" value="Plug_dom_sf"/>
</dbReference>
<evidence type="ECO:0000256" key="3">
    <source>
        <dbReference type="ARBA" id="ARBA00022448"/>
    </source>
</evidence>
<keyword evidence="5" id="KW-0812">Transmembrane</keyword>